<protein>
    <submittedName>
        <fullName evidence="2">Uncharacterized protein</fullName>
    </submittedName>
</protein>
<keyword evidence="1" id="KW-0472">Membrane</keyword>
<comment type="caution">
    <text evidence="2">The sequence shown here is derived from an EMBL/GenBank/DDBJ whole genome shotgun (WGS) entry which is preliminary data.</text>
</comment>
<sequence>MRMDSDQTPKPKPNRATAESLRAWLGFVMQVFSAVVSVIRFLGGC</sequence>
<gene>
    <name evidence="2" type="ORF">GCM10025868_46860</name>
</gene>
<dbReference type="EMBL" id="BSUZ01000003">
    <property type="protein sequence ID" value="GMA89436.1"/>
    <property type="molecule type" value="Genomic_DNA"/>
</dbReference>
<keyword evidence="1" id="KW-0812">Transmembrane</keyword>
<evidence type="ECO:0000313" key="2">
    <source>
        <dbReference type="EMBL" id="GMA89436.1"/>
    </source>
</evidence>
<organism evidence="2 3">
    <name type="scientific">Angustibacter aerolatus</name>
    <dbReference type="NCBI Taxonomy" id="1162965"/>
    <lineage>
        <taxon>Bacteria</taxon>
        <taxon>Bacillati</taxon>
        <taxon>Actinomycetota</taxon>
        <taxon>Actinomycetes</taxon>
        <taxon>Kineosporiales</taxon>
        <taxon>Kineosporiaceae</taxon>
    </lineage>
</organism>
<proteinExistence type="predicted"/>
<evidence type="ECO:0000313" key="3">
    <source>
        <dbReference type="Proteomes" id="UP001157017"/>
    </source>
</evidence>
<name>A0ABQ6JRX1_9ACTN</name>
<keyword evidence="1" id="KW-1133">Transmembrane helix</keyword>
<reference evidence="3" key="1">
    <citation type="journal article" date="2019" name="Int. J. Syst. Evol. Microbiol.">
        <title>The Global Catalogue of Microorganisms (GCM) 10K type strain sequencing project: providing services to taxonomists for standard genome sequencing and annotation.</title>
        <authorList>
            <consortium name="The Broad Institute Genomics Platform"/>
            <consortium name="The Broad Institute Genome Sequencing Center for Infectious Disease"/>
            <person name="Wu L."/>
            <person name="Ma J."/>
        </authorList>
    </citation>
    <scope>NUCLEOTIDE SEQUENCE [LARGE SCALE GENOMIC DNA]</scope>
    <source>
        <strain evidence="3">NBRC 108730</strain>
    </source>
</reference>
<feature type="transmembrane region" description="Helical" evidence="1">
    <location>
        <begin position="21"/>
        <end position="42"/>
    </location>
</feature>
<accession>A0ABQ6JRX1</accession>
<evidence type="ECO:0000256" key="1">
    <source>
        <dbReference type="SAM" id="Phobius"/>
    </source>
</evidence>
<dbReference type="Proteomes" id="UP001157017">
    <property type="component" value="Unassembled WGS sequence"/>
</dbReference>
<keyword evidence="3" id="KW-1185">Reference proteome</keyword>